<name>A0A060YED4_ONCMY</name>
<evidence type="ECO:0000313" key="1">
    <source>
        <dbReference type="EMBL" id="CDQ87734.1"/>
    </source>
</evidence>
<protein>
    <recommendedName>
        <fullName evidence="3">Endonuclease/exonuclease/phosphatase domain-containing protein</fullName>
    </recommendedName>
</protein>
<reference evidence="1" key="2">
    <citation type="submission" date="2014-03" db="EMBL/GenBank/DDBJ databases">
        <authorList>
            <person name="Genoscope - CEA"/>
        </authorList>
    </citation>
    <scope>NUCLEOTIDE SEQUENCE</scope>
</reference>
<dbReference type="PaxDb" id="8022-A0A060YED4"/>
<gene>
    <name evidence="1" type="ORF">GSONMT00047946001</name>
</gene>
<dbReference type="EMBL" id="FR908117">
    <property type="protein sequence ID" value="CDQ87734.1"/>
    <property type="molecule type" value="Genomic_DNA"/>
</dbReference>
<evidence type="ECO:0000313" key="2">
    <source>
        <dbReference type="Proteomes" id="UP000193380"/>
    </source>
</evidence>
<accession>A0A060YED4</accession>
<evidence type="ECO:0008006" key="3">
    <source>
        <dbReference type="Google" id="ProtNLM"/>
    </source>
</evidence>
<organism evidence="1 2">
    <name type="scientific">Oncorhynchus mykiss</name>
    <name type="common">Rainbow trout</name>
    <name type="synonym">Salmo gairdneri</name>
    <dbReference type="NCBI Taxonomy" id="8022"/>
    <lineage>
        <taxon>Eukaryota</taxon>
        <taxon>Metazoa</taxon>
        <taxon>Chordata</taxon>
        <taxon>Craniata</taxon>
        <taxon>Vertebrata</taxon>
        <taxon>Euteleostomi</taxon>
        <taxon>Actinopterygii</taxon>
        <taxon>Neopterygii</taxon>
        <taxon>Teleostei</taxon>
        <taxon>Protacanthopterygii</taxon>
        <taxon>Salmoniformes</taxon>
        <taxon>Salmonidae</taxon>
        <taxon>Salmoninae</taxon>
        <taxon>Oncorhynchus</taxon>
    </lineage>
</organism>
<sequence length="164" mass="19065">MSSKSRIDLFLMSPFLLQFVINVDHQLAPFSDHHLISLSLQATKKSKGTRGYWKLNNTLLKDTTLIENIKSLAEDIFALKDLGHGSRWEFFKYKVRVVVIKRAKELMHLKNHREKEMMSKFDSFLKKDNLSEEEESIQVFTTRIRTALHGSGKGCICKVKSKMY</sequence>
<dbReference type="STRING" id="8022.A0A060YED4"/>
<proteinExistence type="predicted"/>
<reference evidence="1" key="1">
    <citation type="journal article" date="2014" name="Nat. Commun.">
        <title>The rainbow trout genome provides novel insights into evolution after whole-genome duplication in vertebrates.</title>
        <authorList>
            <person name="Berthelot C."/>
            <person name="Brunet F."/>
            <person name="Chalopin D."/>
            <person name="Juanchich A."/>
            <person name="Bernard M."/>
            <person name="Noel B."/>
            <person name="Bento P."/>
            <person name="Da Silva C."/>
            <person name="Labadie K."/>
            <person name="Alberti A."/>
            <person name="Aury J.M."/>
            <person name="Louis A."/>
            <person name="Dehais P."/>
            <person name="Bardou P."/>
            <person name="Montfort J."/>
            <person name="Klopp C."/>
            <person name="Cabau C."/>
            <person name="Gaspin C."/>
            <person name="Thorgaard G.H."/>
            <person name="Boussaha M."/>
            <person name="Quillet E."/>
            <person name="Guyomard R."/>
            <person name="Galiana D."/>
            <person name="Bobe J."/>
            <person name="Volff J.N."/>
            <person name="Genet C."/>
            <person name="Wincker P."/>
            <person name="Jaillon O."/>
            <person name="Roest Crollius H."/>
            <person name="Guiguen Y."/>
        </authorList>
    </citation>
    <scope>NUCLEOTIDE SEQUENCE [LARGE SCALE GENOMIC DNA]</scope>
</reference>
<dbReference type="AlphaFoldDB" id="A0A060YED4"/>
<dbReference type="Proteomes" id="UP000193380">
    <property type="component" value="Unassembled WGS sequence"/>
</dbReference>